<proteinExistence type="predicted"/>
<dbReference type="AlphaFoldDB" id="A0A7G9YTV8"/>
<name>A0A7G9YTV8_9EURY</name>
<dbReference type="GO" id="GO:0004803">
    <property type="term" value="F:transposase activity"/>
    <property type="evidence" value="ECO:0007669"/>
    <property type="project" value="InterPro"/>
</dbReference>
<dbReference type="InterPro" id="IPR012337">
    <property type="entry name" value="RNaseH-like_sf"/>
</dbReference>
<organism evidence="2">
    <name type="scientific">Candidatus Methanophagaceae archaeon ANME-1 ERB6</name>
    <dbReference type="NCBI Taxonomy" id="2759912"/>
    <lineage>
        <taxon>Archaea</taxon>
        <taxon>Methanobacteriati</taxon>
        <taxon>Methanobacteriota</taxon>
        <taxon>Stenosarchaea group</taxon>
        <taxon>Methanomicrobia</taxon>
        <taxon>Candidatus Methanophagales</taxon>
        <taxon>Candidatus Methanophagaceae</taxon>
    </lineage>
</organism>
<dbReference type="GO" id="GO:0006313">
    <property type="term" value="P:DNA transposition"/>
    <property type="evidence" value="ECO:0007669"/>
    <property type="project" value="InterPro"/>
</dbReference>
<feature type="domain" description="Transposase IS4-like" evidence="1">
    <location>
        <begin position="194"/>
        <end position="408"/>
    </location>
</feature>
<gene>
    <name evidence="2" type="ORF">OGFGKJAA_00007</name>
</gene>
<dbReference type="Pfam" id="PF01609">
    <property type="entry name" value="DDE_Tnp_1"/>
    <property type="match status" value="1"/>
</dbReference>
<dbReference type="SUPFAM" id="SSF53098">
    <property type="entry name" value="Ribonuclease H-like"/>
    <property type="match status" value="1"/>
</dbReference>
<accession>A0A7G9YTV8</accession>
<sequence length="475" mass="55106">MEKWVSDWVRAQRSEGERGIEIKNFGSAYYVYRSTTFWDKELKKRRKRSTYLGKLDKERGFIGSKKGTPRFRPRSIRQYGNAMLLHRAMQDLLPLLKEGFDELWQEIYALATTRILGYTPLERVASVWGRLHDPNNLTPNLSSKKLSEVLKAVGSDRGGQDLIFRELSRNGRQFVYDLSVVFTRSEGINIAEVGYNKDHVCVPQINLALLYSVDKGLPTMIRALPDSIKDITSLYNSLRESGIEGEILILDRGFFSKDVVAFLLEQETSFLLPARRNTKLYDIRIHLTGHFFYRERLIRFGKRRVEGYFLYLFEDAVLRVEEEKTLYKRLDEETIDKGKLGRGLKRAGRILLISDLDKEGGEIFMMYKQRGGVENQFDTYKNVLDADRMYLQDDESVFGHLFTSFLALYGYCTLETVLKEAGLLRKFSPMDLLEEFSKVYIVTDGEQEIISEIPRKVAELDKLLGIDVFPKMMRS</sequence>
<evidence type="ECO:0000259" key="1">
    <source>
        <dbReference type="Pfam" id="PF01609"/>
    </source>
</evidence>
<reference evidence="2" key="1">
    <citation type="submission" date="2020-06" db="EMBL/GenBank/DDBJ databases">
        <title>Unique genomic features of the anaerobic methanotrophic archaea.</title>
        <authorList>
            <person name="Chadwick G.L."/>
            <person name="Skennerton C.T."/>
            <person name="Laso-Perez R."/>
            <person name="Leu A.O."/>
            <person name="Speth D.R."/>
            <person name="Yu H."/>
            <person name="Morgan-Lang C."/>
            <person name="Hatzenpichler R."/>
            <person name="Goudeau D."/>
            <person name="Malmstrom R."/>
            <person name="Brazelton W.J."/>
            <person name="Woyke T."/>
            <person name="Hallam S.J."/>
            <person name="Tyson G.W."/>
            <person name="Wegener G."/>
            <person name="Boetius A."/>
            <person name="Orphan V."/>
        </authorList>
    </citation>
    <scope>NUCLEOTIDE SEQUENCE</scope>
</reference>
<dbReference type="InterPro" id="IPR002559">
    <property type="entry name" value="Transposase_11"/>
</dbReference>
<evidence type="ECO:0000313" key="2">
    <source>
        <dbReference type="EMBL" id="QNO51442.1"/>
    </source>
</evidence>
<dbReference type="GO" id="GO:0003677">
    <property type="term" value="F:DNA binding"/>
    <property type="evidence" value="ECO:0007669"/>
    <property type="project" value="InterPro"/>
</dbReference>
<dbReference type="PANTHER" id="PTHR34614">
    <property type="match status" value="1"/>
</dbReference>
<dbReference type="EMBL" id="MT631470">
    <property type="protein sequence ID" value="QNO51442.1"/>
    <property type="molecule type" value="Genomic_DNA"/>
</dbReference>
<dbReference type="PANTHER" id="PTHR34614:SF2">
    <property type="entry name" value="TRANSPOSASE IS4-LIKE DOMAIN-CONTAINING PROTEIN"/>
    <property type="match status" value="1"/>
</dbReference>
<protein>
    <recommendedName>
        <fullName evidence="1">Transposase IS4-like domain-containing protein</fullName>
    </recommendedName>
</protein>